<dbReference type="PANTHER" id="PTHR32305:SF15">
    <property type="entry name" value="PROTEIN RHSA-RELATED"/>
    <property type="match status" value="1"/>
</dbReference>
<dbReference type="Gene3D" id="2.30.110.50">
    <property type="match status" value="1"/>
</dbReference>
<dbReference type="Gene3D" id="2.40.50.230">
    <property type="entry name" value="Gp5 N-terminal domain"/>
    <property type="match status" value="1"/>
</dbReference>
<evidence type="ECO:0000256" key="2">
    <source>
        <dbReference type="ARBA" id="ARBA00005558"/>
    </source>
</evidence>
<dbReference type="RefSeq" id="WP_088387760.1">
    <property type="nucleotide sequence ID" value="NZ_NIOF01000016.1"/>
</dbReference>
<dbReference type="AlphaFoldDB" id="A0A246IXB7"/>
<organism evidence="7 8">
    <name type="scientific">Roseateles aquatilis</name>
    <dbReference type="NCBI Taxonomy" id="431061"/>
    <lineage>
        <taxon>Bacteria</taxon>
        <taxon>Pseudomonadati</taxon>
        <taxon>Pseudomonadota</taxon>
        <taxon>Betaproteobacteria</taxon>
        <taxon>Burkholderiales</taxon>
        <taxon>Sphaerotilaceae</taxon>
        <taxon>Roseateles</taxon>
    </lineage>
</organism>
<comment type="caution">
    <text evidence="7">The sequence shown here is derived from an EMBL/GenBank/DDBJ whole genome shotgun (WGS) entry which is preliminary data.</text>
</comment>
<evidence type="ECO:0000313" key="8">
    <source>
        <dbReference type="Proteomes" id="UP000197468"/>
    </source>
</evidence>
<feature type="region of interest" description="Disordered" evidence="4">
    <location>
        <begin position="352"/>
        <end position="371"/>
    </location>
</feature>
<evidence type="ECO:0000256" key="3">
    <source>
        <dbReference type="ARBA" id="ARBA00022525"/>
    </source>
</evidence>
<dbReference type="EMBL" id="NIOF01000016">
    <property type="protein sequence ID" value="OWQ84459.1"/>
    <property type="molecule type" value="Genomic_DNA"/>
</dbReference>
<dbReference type="InterPro" id="IPR037026">
    <property type="entry name" value="Vgr_OB-fold_dom_sf"/>
</dbReference>
<dbReference type="InterPro" id="IPR006531">
    <property type="entry name" value="Gp5/Vgr_OB"/>
</dbReference>
<feature type="domain" description="Gp5/Type VI secretion system Vgr protein OB-fold" evidence="5">
    <location>
        <begin position="380"/>
        <end position="447"/>
    </location>
</feature>
<evidence type="ECO:0000259" key="5">
    <source>
        <dbReference type="Pfam" id="PF04717"/>
    </source>
</evidence>
<dbReference type="Pfam" id="PF22178">
    <property type="entry name" value="Gp5_trimer_C"/>
    <property type="match status" value="1"/>
</dbReference>
<dbReference type="SUPFAM" id="SSF69349">
    <property type="entry name" value="Phage fibre proteins"/>
    <property type="match status" value="2"/>
</dbReference>
<dbReference type="Gene3D" id="4.10.220.110">
    <property type="match status" value="1"/>
</dbReference>
<evidence type="ECO:0000256" key="4">
    <source>
        <dbReference type="SAM" id="MobiDB-lite"/>
    </source>
</evidence>
<comment type="subcellular location">
    <subcellularLocation>
        <location evidence="1">Secreted</location>
    </subcellularLocation>
</comment>
<dbReference type="Pfam" id="PF05954">
    <property type="entry name" value="Phage_GPD"/>
    <property type="match status" value="1"/>
</dbReference>
<accession>A0A246IXB7</accession>
<dbReference type="OrthoDB" id="1907165at2"/>
<feature type="domain" description="Gp5/Type VI secretion system Vgr C-terminal trimerisation" evidence="6">
    <location>
        <begin position="464"/>
        <end position="573"/>
    </location>
</feature>
<reference evidence="7 8" key="1">
    <citation type="journal article" date="2008" name="Int. J. Syst. Evol. Microbiol.">
        <title>Description of Roseateles aquatilis sp. nov. and Roseateles terrae sp. nov., in the class Betaproteobacteria, and emended description of the genus Roseateles.</title>
        <authorList>
            <person name="Gomila M."/>
            <person name="Bowien B."/>
            <person name="Falsen E."/>
            <person name="Moore E.R."/>
            <person name="Lalucat J."/>
        </authorList>
    </citation>
    <scope>NUCLEOTIDE SEQUENCE [LARGE SCALE GENOMIC DNA]</scope>
    <source>
        <strain evidence="7 8">CCUG 48205</strain>
    </source>
</reference>
<dbReference type="NCBIfam" id="TIGR03361">
    <property type="entry name" value="VI_Rhs_Vgr"/>
    <property type="match status" value="1"/>
</dbReference>
<gene>
    <name evidence="7" type="ORF">CDN99_24530</name>
</gene>
<dbReference type="NCBIfam" id="TIGR01646">
    <property type="entry name" value="vgr_GE"/>
    <property type="match status" value="1"/>
</dbReference>
<proteinExistence type="inferred from homology"/>
<evidence type="ECO:0000313" key="7">
    <source>
        <dbReference type="EMBL" id="OWQ84459.1"/>
    </source>
</evidence>
<dbReference type="InterPro" id="IPR050708">
    <property type="entry name" value="T6SS_VgrG/RHS"/>
</dbReference>
<sequence length="758" mass="81651">MVAPFRLKTALSDDDLRVHACMSREGLSELGETTLTLLSERKDIRAAELLGKPATLTMALRADAPRHLGGYVTRFALSGFEGKYSVYQMTLRPWLWLLTRTADCRIFQEMAVPDIVKAVFDDHPVARHEFRLQRPYRTWTYCVQYRETDFNFVARLLENEGIYWYFTHDEGGHTLILTDSASAHDAAPGCESLPFYGAAGNTPPALEFVDAWTAQESLKPGKIVITDFDFERPSTSLQTKQDRARDYDLSDGEIFDYPGGYLQTGDGGQYAEDRLDEIQTAYARVEGDTNAQGVATGHLLTLTRHPRDDQNAGYLITGTSIQLRQAASESASGESGLRCRFSAIPADQQFRPERRTPKPMAPGPQTAIVTGPSGEEIFTDRYGRVKVQFHWDRRGQRNETSSCWIRVSQPWAGKGWGGVSIPRIGQEVVVDFVEGDPDQPLITGRVYNAESMPPYGLPAGAVVSGIKSKTHKGAGYNELSMDDTAGKEKITIHGQYDMGTTVEHDQTSTIHNNRTDQVDVDDSETVGNNQTQSVGVNQSLTVGSNQDISVGANRSKSIGANETLTVGANQVESVAATRTLTVGAADTQSFGSTQTVTVSLMKAETIGAVYALTVGAAMNHAVGAALMQEVGAAKVVAVGGLSSETVGASKSVTAGSTMSHQSGKNMSQKTGASYAADAADKMSFKSGNNYLVDSGAKVGVQAKDEIVLKCGSAELILKSNGDITLKGKEITVQGSGKVNIKAGGDLNLKGGPNIKQNS</sequence>
<dbReference type="PANTHER" id="PTHR32305">
    <property type="match status" value="1"/>
</dbReference>
<dbReference type="Gene3D" id="3.55.50.10">
    <property type="entry name" value="Baseplate protein-like domains"/>
    <property type="match status" value="1"/>
</dbReference>
<dbReference type="FunFam" id="2.40.50.230:FF:000001">
    <property type="entry name" value="Type VI secretion protein VgrG"/>
    <property type="match status" value="1"/>
</dbReference>
<name>A0A246IXB7_9BURK</name>
<dbReference type="GO" id="GO:0005576">
    <property type="term" value="C:extracellular region"/>
    <property type="evidence" value="ECO:0007669"/>
    <property type="project" value="UniProtKB-SubCell"/>
</dbReference>
<dbReference type="Proteomes" id="UP000197468">
    <property type="component" value="Unassembled WGS sequence"/>
</dbReference>
<dbReference type="InterPro" id="IPR006533">
    <property type="entry name" value="T6SS_Vgr_RhsGE"/>
</dbReference>
<keyword evidence="8" id="KW-1185">Reference proteome</keyword>
<dbReference type="SUPFAM" id="SSF69279">
    <property type="entry name" value="Phage tail proteins"/>
    <property type="match status" value="2"/>
</dbReference>
<evidence type="ECO:0000256" key="1">
    <source>
        <dbReference type="ARBA" id="ARBA00004613"/>
    </source>
</evidence>
<protein>
    <submittedName>
        <fullName evidence="7">Uncharacterized protein</fullName>
    </submittedName>
</protein>
<dbReference type="SUPFAM" id="SSF69255">
    <property type="entry name" value="gp5 N-terminal domain-like"/>
    <property type="match status" value="1"/>
</dbReference>
<comment type="similarity">
    <text evidence="2">Belongs to the VgrG protein family.</text>
</comment>
<dbReference type="InterPro" id="IPR054030">
    <property type="entry name" value="Gp5_Vgr_C"/>
</dbReference>
<keyword evidence="3" id="KW-0964">Secreted</keyword>
<evidence type="ECO:0000259" key="6">
    <source>
        <dbReference type="Pfam" id="PF22178"/>
    </source>
</evidence>
<dbReference type="Pfam" id="PF04717">
    <property type="entry name" value="Phage_base_V"/>
    <property type="match status" value="1"/>
</dbReference>
<dbReference type="InterPro" id="IPR017847">
    <property type="entry name" value="T6SS_RhsGE_Vgr_subset"/>
</dbReference>